<gene>
    <name evidence="5" type="ORF">PP2015_413</name>
</gene>
<evidence type="ECO:0000313" key="6">
    <source>
        <dbReference type="Proteomes" id="UP000061457"/>
    </source>
</evidence>
<dbReference type="Pfam" id="PF00535">
    <property type="entry name" value="Glycos_transf_2"/>
    <property type="match status" value="1"/>
</dbReference>
<dbReference type="RefSeq" id="WP_058028708.1">
    <property type="nucleotide sequence ID" value="NZ_CP013187.1"/>
</dbReference>
<evidence type="ECO:0000259" key="4">
    <source>
        <dbReference type="Pfam" id="PF00535"/>
    </source>
</evidence>
<dbReference type="PANTHER" id="PTHR43685">
    <property type="entry name" value="GLYCOSYLTRANSFERASE"/>
    <property type="match status" value="1"/>
</dbReference>
<dbReference type="SUPFAM" id="SSF53448">
    <property type="entry name" value="Nucleotide-diphospho-sugar transferases"/>
    <property type="match status" value="1"/>
</dbReference>
<dbReference type="EMBL" id="CP013187">
    <property type="protein sequence ID" value="ALO40938.1"/>
    <property type="molecule type" value="Genomic_DNA"/>
</dbReference>
<evidence type="ECO:0000313" key="5">
    <source>
        <dbReference type="EMBL" id="ALO40938.1"/>
    </source>
</evidence>
<dbReference type="PANTHER" id="PTHR43685:SF5">
    <property type="entry name" value="GLYCOSYLTRANSFERASE EPSE-RELATED"/>
    <property type="match status" value="1"/>
</dbReference>
<dbReference type="OrthoDB" id="9802649at2"/>
<accession>A0A0S2JXS3</accession>
<dbReference type="InterPro" id="IPR029044">
    <property type="entry name" value="Nucleotide-diphossugar_trans"/>
</dbReference>
<sequence>MHTPDFSVLCSLYYKEQPDFLNACLESISNQTLLPSEVVIVHDGPLTGELYKVLNRWKVQLPLKEVILKENVGLGKALNIGLESCSHELVIRVDTDDINLPHRFYEQVEFMQSNPDVAVSSGHIEEFHHCPTSPSNIRKVPVQNLKVQSLKRNPINHMACIFLKSKIIAAGGYKHLMFMEDYYLWLRVLANGLKIKNLNKVLVKARTGNGMLERRRGIVYAKSELKLMKSIYKLGLTKNPIILSRFILRSGSRLLPKQALKLVYKTQRK</sequence>
<keyword evidence="2" id="KW-0328">Glycosyltransferase</keyword>
<evidence type="ECO:0000256" key="2">
    <source>
        <dbReference type="ARBA" id="ARBA00022676"/>
    </source>
</evidence>
<comment type="similarity">
    <text evidence="1">Belongs to the glycosyltransferase 2 family.</text>
</comment>
<dbReference type="InterPro" id="IPR050834">
    <property type="entry name" value="Glycosyltransf_2"/>
</dbReference>
<dbReference type="PATRIC" id="fig|161398.10.peg.423"/>
<organism evidence="5 6">
    <name type="scientific">Pseudoalteromonas phenolica</name>
    <dbReference type="NCBI Taxonomy" id="161398"/>
    <lineage>
        <taxon>Bacteria</taxon>
        <taxon>Pseudomonadati</taxon>
        <taxon>Pseudomonadota</taxon>
        <taxon>Gammaproteobacteria</taxon>
        <taxon>Alteromonadales</taxon>
        <taxon>Pseudoalteromonadaceae</taxon>
        <taxon>Pseudoalteromonas</taxon>
    </lineage>
</organism>
<dbReference type="Gene3D" id="3.90.550.10">
    <property type="entry name" value="Spore Coat Polysaccharide Biosynthesis Protein SpsA, Chain A"/>
    <property type="match status" value="1"/>
</dbReference>
<dbReference type="STRING" id="161398.PP2015_413"/>
<keyword evidence="6" id="KW-1185">Reference proteome</keyword>
<feature type="domain" description="Glycosyltransferase 2-like" evidence="4">
    <location>
        <begin position="14"/>
        <end position="126"/>
    </location>
</feature>
<protein>
    <submittedName>
        <fullName evidence="5">Amylovoran biosynthesis glycosyltransferase AmsE</fullName>
    </submittedName>
</protein>
<reference evidence="5 6" key="1">
    <citation type="submission" date="2015-11" db="EMBL/GenBank/DDBJ databases">
        <authorList>
            <person name="Zhang Y."/>
            <person name="Guo Z."/>
        </authorList>
    </citation>
    <scope>NUCLEOTIDE SEQUENCE [LARGE SCALE GENOMIC DNA]</scope>
    <source>
        <strain evidence="5 6">KCTC 12086</strain>
    </source>
</reference>
<dbReference type="InterPro" id="IPR001173">
    <property type="entry name" value="Glyco_trans_2-like"/>
</dbReference>
<dbReference type="Proteomes" id="UP000061457">
    <property type="component" value="Chromosome I"/>
</dbReference>
<dbReference type="KEGG" id="pphe:PP2015_413"/>
<proteinExistence type="inferred from homology"/>
<name>A0A0S2JXS3_9GAMM</name>
<evidence type="ECO:0000256" key="3">
    <source>
        <dbReference type="ARBA" id="ARBA00022679"/>
    </source>
</evidence>
<evidence type="ECO:0000256" key="1">
    <source>
        <dbReference type="ARBA" id="ARBA00006739"/>
    </source>
</evidence>
<keyword evidence="3 5" id="KW-0808">Transferase</keyword>
<dbReference type="AlphaFoldDB" id="A0A0S2JXS3"/>
<dbReference type="GO" id="GO:0016757">
    <property type="term" value="F:glycosyltransferase activity"/>
    <property type="evidence" value="ECO:0007669"/>
    <property type="project" value="UniProtKB-KW"/>
</dbReference>